<protein>
    <recommendedName>
        <fullName evidence="4">Transcriptional regulator</fullName>
    </recommendedName>
</protein>
<dbReference type="RefSeq" id="WP_015469853.1">
    <property type="nucleotide sequence ID" value="NC_020813.1"/>
</dbReference>
<evidence type="ECO:0008006" key="4">
    <source>
        <dbReference type="Google" id="ProtNLM"/>
    </source>
</evidence>
<dbReference type="NCBIfam" id="TIGR00738">
    <property type="entry name" value="rrf2_super"/>
    <property type="match status" value="1"/>
</dbReference>
<dbReference type="PANTHER" id="PTHR33221:SF4">
    <property type="entry name" value="HTH-TYPE TRANSCRIPTIONAL REPRESSOR NSRR"/>
    <property type="match status" value="1"/>
</dbReference>
<dbReference type="PROSITE" id="PS51197">
    <property type="entry name" value="HTH_RRF2_2"/>
    <property type="match status" value="1"/>
</dbReference>
<dbReference type="GO" id="GO:0003677">
    <property type="term" value="F:DNA binding"/>
    <property type="evidence" value="ECO:0007669"/>
    <property type="project" value="UniProtKB-KW"/>
</dbReference>
<dbReference type="InterPro" id="IPR000944">
    <property type="entry name" value="Tscrpt_reg_Rrf2"/>
</dbReference>
<dbReference type="PATRIC" id="fig|1184267.3.peg.1160"/>
<dbReference type="SUPFAM" id="SSF46785">
    <property type="entry name" value="Winged helix' DNA-binding domain"/>
    <property type="match status" value="1"/>
</dbReference>
<dbReference type="GO" id="GO:0005829">
    <property type="term" value="C:cytosol"/>
    <property type="evidence" value="ECO:0007669"/>
    <property type="project" value="TreeGrafter"/>
</dbReference>
<dbReference type="Gene3D" id="1.10.10.10">
    <property type="entry name" value="Winged helix-like DNA-binding domain superfamily/Winged helix DNA-binding domain"/>
    <property type="match status" value="1"/>
</dbReference>
<dbReference type="PANTHER" id="PTHR33221">
    <property type="entry name" value="WINGED HELIX-TURN-HELIX TRANSCRIPTIONAL REGULATOR, RRF2 FAMILY"/>
    <property type="match status" value="1"/>
</dbReference>
<keyword evidence="3" id="KW-1185">Reference proteome</keyword>
<dbReference type="HOGENOM" id="CLU_107144_2_1_7"/>
<reference evidence="2 3" key="1">
    <citation type="journal article" date="2013" name="ISME J.">
        <title>By their genes ye shall know them: genomic signatures of predatory bacteria.</title>
        <authorList>
            <person name="Pasternak Z."/>
            <person name="Pietrokovski S."/>
            <person name="Rotem O."/>
            <person name="Gophna U."/>
            <person name="Lurie-Weinberger M.N."/>
            <person name="Jurkevitch E."/>
        </authorList>
    </citation>
    <scope>NUCLEOTIDE SEQUENCE [LARGE SCALE GENOMIC DNA]</scope>
    <source>
        <strain evidence="2 3">JSS</strain>
    </source>
</reference>
<evidence type="ECO:0000256" key="1">
    <source>
        <dbReference type="ARBA" id="ARBA00023125"/>
    </source>
</evidence>
<dbReference type="STRING" id="1184267.A11Q_1147"/>
<name>M4V817_9BACT</name>
<evidence type="ECO:0000313" key="2">
    <source>
        <dbReference type="EMBL" id="AGH95363.1"/>
    </source>
</evidence>
<dbReference type="EMBL" id="CP003537">
    <property type="protein sequence ID" value="AGH95363.1"/>
    <property type="molecule type" value="Genomic_DNA"/>
</dbReference>
<dbReference type="Pfam" id="PF02082">
    <property type="entry name" value="Rrf2"/>
    <property type="match status" value="1"/>
</dbReference>
<accession>M4V817</accession>
<dbReference type="AlphaFoldDB" id="M4V817"/>
<dbReference type="KEGG" id="bex:A11Q_1147"/>
<dbReference type="InterPro" id="IPR036388">
    <property type="entry name" value="WH-like_DNA-bd_sf"/>
</dbReference>
<dbReference type="eggNOG" id="COG1959">
    <property type="taxonomic scope" value="Bacteria"/>
</dbReference>
<dbReference type="Proteomes" id="UP000012040">
    <property type="component" value="Chromosome"/>
</dbReference>
<dbReference type="InterPro" id="IPR036390">
    <property type="entry name" value="WH_DNA-bd_sf"/>
</dbReference>
<organism evidence="2 3">
    <name type="scientific">Pseudobdellovibrio exovorus JSS</name>
    <dbReference type="NCBI Taxonomy" id="1184267"/>
    <lineage>
        <taxon>Bacteria</taxon>
        <taxon>Pseudomonadati</taxon>
        <taxon>Bdellovibrionota</taxon>
        <taxon>Bdellovibrionia</taxon>
        <taxon>Bdellovibrionales</taxon>
        <taxon>Pseudobdellovibrionaceae</taxon>
        <taxon>Pseudobdellovibrio</taxon>
    </lineage>
</organism>
<evidence type="ECO:0000313" key="3">
    <source>
        <dbReference type="Proteomes" id="UP000012040"/>
    </source>
</evidence>
<proteinExistence type="predicted"/>
<dbReference type="OrthoDB" id="9795923at2"/>
<dbReference type="GO" id="GO:0003700">
    <property type="term" value="F:DNA-binding transcription factor activity"/>
    <property type="evidence" value="ECO:0007669"/>
    <property type="project" value="TreeGrafter"/>
</dbReference>
<sequence>MRLTDHTDYSLRVLMYLNQKKSLITLNELAEKLGISKNNLIKVSNQLAKAGWIDTSRGRTGGLVIKAETGSMSLKEIVLKTEETFNMAECFSNKKCHCTFLRNCLLKKSLNEALSAFLEALSEKTLNDVTVR</sequence>
<gene>
    <name evidence="2" type="ORF">A11Q_1147</name>
</gene>
<keyword evidence="1" id="KW-0238">DNA-binding</keyword>